<organism evidence="1 2">
    <name type="scientific">Colocasia esculenta</name>
    <name type="common">Wild taro</name>
    <name type="synonym">Arum esculentum</name>
    <dbReference type="NCBI Taxonomy" id="4460"/>
    <lineage>
        <taxon>Eukaryota</taxon>
        <taxon>Viridiplantae</taxon>
        <taxon>Streptophyta</taxon>
        <taxon>Embryophyta</taxon>
        <taxon>Tracheophyta</taxon>
        <taxon>Spermatophyta</taxon>
        <taxon>Magnoliopsida</taxon>
        <taxon>Liliopsida</taxon>
        <taxon>Araceae</taxon>
        <taxon>Aroideae</taxon>
        <taxon>Colocasieae</taxon>
        <taxon>Colocasia</taxon>
    </lineage>
</organism>
<accession>A0A843WK78</accession>
<sequence>MGRPPLRRSGMVAADGSCGERRSVRGARRSPELRISLVCLPADVTMGTRLVASLGSVTKGDTFVAVSWQWFQEGRVSCTAVIAWPCLVSGGVVGLALCRPVLLVVSASVFTRFHSPVLGCQSVVALASVVSRPGGVSRVQGGSSCVPSILWRSEVAVLEVRD</sequence>
<evidence type="ECO:0000313" key="1">
    <source>
        <dbReference type="EMBL" id="MQM03180.1"/>
    </source>
</evidence>
<evidence type="ECO:0000313" key="2">
    <source>
        <dbReference type="Proteomes" id="UP000652761"/>
    </source>
</evidence>
<keyword evidence="2" id="KW-1185">Reference proteome</keyword>
<dbReference type="AlphaFoldDB" id="A0A843WK78"/>
<dbReference type="Proteomes" id="UP000652761">
    <property type="component" value="Unassembled WGS sequence"/>
</dbReference>
<proteinExistence type="predicted"/>
<gene>
    <name evidence="1" type="ORF">Taro_035954</name>
</gene>
<name>A0A843WK78_COLES</name>
<dbReference type="EMBL" id="NMUH01002988">
    <property type="protein sequence ID" value="MQM03180.1"/>
    <property type="molecule type" value="Genomic_DNA"/>
</dbReference>
<comment type="caution">
    <text evidence="1">The sequence shown here is derived from an EMBL/GenBank/DDBJ whole genome shotgun (WGS) entry which is preliminary data.</text>
</comment>
<protein>
    <submittedName>
        <fullName evidence="1">Uncharacterized protein</fullName>
    </submittedName>
</protein>
<reference evidence="1" key="1">
    <citation type="submission" date="2017-07" db="EMBL/GenBank/DDBJ databases">
        <title>Taro Niue Genome Assembly and Annotation.</title>
        <authorList>
            <person name="Atibalentja N."/>
            <person name="Keating K."/>
            <person name="Fields C.J."/>
        </authorList>
    </citation>
    <scope>NUCLEOTIDE SEQUENCE</scope>
    <source>
        <strain evidence="1">Niue_2</strain>
        <tissue evidence="1">Leaf</tissue>
    </source>
</reference>